<evidence type="ECO:0000313" key="1">
    <source>
        <dbReference type="Proteomes" id="UP000790787"/>
    </source>
</evidence>
<dbReference type="SUPFAM" id="SSF56672">
    <property type="entry name" value="DNA/RNA polymerases"/>
    <property type="match status" value="1"/>
</dbReference>
<keyword evidence="1" id="KW-1185">Reference proteome</keyword>
<dbReference type="Proteomes" id="UP000790787">
    <property type="component" value="Chromosome 3"/>
</dbReference>
<proteinExistence type="predicted"/>
<organism evidence="1 2">
    <name type="scientific">Nicotiana tabacum</name>
    <name type="common">Common tobacco</name>
    <dbReference type="NCBI Taxonomy" id="4097"/>
    <lineage>
        <taxon>Eukaryota</taxon>
        <taxon>Viridiplantae</taxon>
        <taxon>Streptophyta</taxon>
        <taxon>Embryophyta</taxon>
        <taxon>Tracheophyta</taxon>
        <taxon>Spermatophyta</taxon>
        <taxon>Magnoliopsida</taxon>
        <taxon>eudicotyledons</taxon>
        <taxon>Gunneridae</taxon>
        <taxon>Pentapetalae</taxon>
        <taxon>asterids</taxon>
        <taxon>lamiids</taxon>
        <taxon>Solanales</taxon>
        <taxon>Solanaceae</taxon>
        <taxon>Nicotianoideae</taxon>
        <taxon>Nicotianeae</taxon>
        <taxon>Nicotiana</taxon>
    </lineage>
</organism>
<dbReference type="Pfam" id="PF07727">
    <property type="entry name" value="RVT_2"/>
    <property type="match status" value="2"/>
</dbReference>
<accession>A0A1S4CY31</accession>
<gene>
    <name evidence="2" type="primary">LOC107823881</name>
</gene>
<reference evidence="1" key="1">
    <citation type="journal article" date="2014" name="Nat. Commun.">
        <title>The tobacco genome sequence and its comparison with those of tomato and potato.</title>
        <authorList>
            <person name="Sierro N."/>
            <person name="Battey J.N."/>
            <person name="Ouadi S."/>
            <person name="Bakaher N."/>
            <person name="Bovet L."/>
            <person name="Willig A."/>
            <person name="Goepfert S."/>
            <person name="Peitsch M.C."/>
            <person name="Ivanov N.V."/>
        </authorList>
    </citation>
    <scope>NUCLEOTIDE SEQUENCE [LARGE SCALE GENOMIC DNA]</scope>
</reference>
<dbReference type="PANTHER" id="PTHR11439:SF444">
    <property type="entry name" value="HELICASE ATP-BINDING DOMAIN-CONTAINING PROTEIN"/>
    <property type="match status" value="1"/>
</dbReference>
<dbReference type="InterPro" id="IPR043502">
    <property type="entry name" value="DNA/RNA_pol_sf"/>
</dbReference>
<dbReference type="RefSeq" id="XP_016506070.1">
    <property type="nucleotide sequence ID" value="XM_016650584.1"/>
</dbReference>
<protein>
    <submittedName>
        <fullName evidence="2">Uncharacterized mitochondrial protein AtMg00810-like</fullName>
    </submittedName>
</protein>
<dbReference type="PaxDb" id="4097-A0A1S4CY31"/>
<dbReference type="KEGG" id="nta:107823881"/>
<dbReference type="STRING" id="4097.A0A1S4CY31"/>
<dbReference type="InterPro" id="IPR013103">
    <property type="entry name" value="RVT_2"/>
</dbReference>
<reference evidence="2" key="2">
    <citation type="submission" date="2025-08" db="UniProtKB">
        <authorList>
            <consortium name="RefSeq"/>
        </authorList>
    </citation>
    <scope>IDENTIFICATION</scope>
</reference>
<dbReference type="PANTHER" id="PTHR11439">
    <property type="entry name" value="GAG-POL-RELATED RETROTRANSPOSON"/>
    <property type="match status" value="1"/>
</dbReference>
<dbReference type="OrthoDB" id="1214272at2759"/>
<name>A0A1S4CY31_TOBAC</name>
<dbReference type="CDD" id="cd09272">
    <property type="entry name" value="RNase_HI_RT_Ty1"/>
    <property type="match status" value="1"/>
</dbReference>
<dbReference type="AlphaFoldDB" id="A0A1S4CY31"/>
<dbReference type="GeneID" id="107823881"/>
<evidence type="ECO:0000313" key="2">
    <source>
        <dbReference type="RefSeq" id="XP_016506070.1"/>
    </source>
</evidence>
<sequence>MSTVRAVIALVAASDWFIFQMDVHNAFLQGDLLEEVYMKVPGDMGFVQNHFDYSLFTKMVEELLIILVYVDDLLVTGRNLPLIKQVKKDLEESFKITDLGELNRGKPAATTLEFNHKLTSIEFDQLIHGGKSVTDDVELDDKGKFQRLVGRLLYLTTTRPDIAFVVQVLSQYIHAPKVSHMEFALRVIRYTKIAPGLALFMPAEKCHQLVAYCDLDQGSCVETRKSVTGYMVKFGEALISWKSKKQGTLSRSSTEAEFRSMAATVAEVIWITRLFKELRVEVSLPTL</sequence>